<proteinExistence type="predicted"/>
<sequence>MQRFLLFGFHLQATMIVHRSSTIIYLLIVFGIFNVVFCLCPEDTIAFDRECYSIVRVGCPQNYLLIHHECCSEVCVHNCVGENCWNCCMPREVAPVSHQQSYTNPTAIIPSPSTSIGSTAQTSQCQNCATGCCNNGVCTQTQLCSNCANTCGNCQTNCNQAGQTCCNQNCQTCTNQPCGNCQTNCNKAGQSCCNQNCQTCTNQPCGNGQTNCNQVGQTCCNQNCQTCSNQPCGNGQTNCNQVGHTCCNQNCQTCTNQPCGNGQTNCNQAGPTCCSQNCQTCCNQPYPSPPTIPPPIPPYIPPNYPVPTRPPPTSAPTLPPTTQPPVPLTRCPSGTILVGVVCQPLYCPWGTRMEDNKCIQIVCPDGTHWDGDKCAVITPIVHNITTHHHFVTHLNSSSHPIIIPNNNNIPINISLNLAGQQCCDNEVVTAAPKPSDRCCTIKTPRACAPSDKQWKCSSRQYKACGDFCTKPTIYLTPPKIYEKQNVIVMPPTYIYGQREDGYDCSGCSQSIGQRCSRYCSRYICPSLSCSYLSQQQFCLSYPQSLGCLEQNGCYDQSWCTSGVNMGF</sequence>
<gene>
    <name evidence="2" type="primary">106092474</name>
</gene>
<keyword evidence="1" id="KW-1133">Transmembrane helix</keyword>
<protein>
    <submittedName>
        <fullName evidence="2">Uncharacterized protein</fullName>
    </submittedName>
</protein>
<dbReference type="VEuPathDB" id="VectorBase:SCAU004776"/>
<dbReference type="Proteomes" id="UP000095300">
    <property type="component" value="Unassembled WGS sequence"/>
</dbReference>
<keyword evidence="1" id="KW-0472">Membrane</keyword>
<keyword evidence="3" id="KW-1185">Reference proteome</keyword>
<dbReference type="EnsemblMetazoa" id="SCAU004776-RC">
    <property type="protein sequence ID" value="SCAU004776-PC"/>
    <property type="gene ID" value="SCAU004776"/>
</dbReference>
<keyword evidence="1" id="KW-0812">Transmembrane</keyword>
<evidence type="ECO:0000313" key="3">
    <source>
        <dbReference type="Proteomes" id="UP000095300"/>
    </source>
</evidence>
<reference evidence="2" key="1">
    <citation type="submission" date="2020-05" db="UniProtKB">
        <authorList>
            <consortium name="EnsemblMetazoa"/>
        </authorList>
    </citation>
    <scope>IDENTIFICATION</scope>
    <source>
        <strain evidence="2">USDA</strain>
    </source>
</reference>
<evidence type="ECO:0000313" key="2">
    <source>
        <dbReference type="EnsemblMetazoa" id="SCAU004776-PC"/>
    </source>
</evidence>
<dbReference type="AlphaFoldDB" id="A0A1I8P4Q8"/>
<evidence type="ECO:0000256" key="1">
    <source>
        <dbReference type="SAM" id="Phobius"/>
    </source>
</evidence>
<feature type="transmembrane region" description="Helical" evidence="1">
    <location>
        <begin position="23"/>
        <end position="40"/>
    </location>
</feature>
<name>A0A1I8P4Q8_STOCA</name>
<accession>A0A1I8P4Q8</accession>
<dbReference type="OrthoDB" id="7250310at2759"/>
<organism evidence="2 3">
    <name type="scientific">Stomoxys calcitrans</name>
    <name type="common">Stable fly</name>
    <name type="synonym">Conops calcitrans</name>
    <dbReference type="NCBI Taxonomy" id="35570"/>
    <lineage>
        <taxon>Eukaryota</taxon>
        <taxon>Metazoa</taxon>
        <taxon>Ecdysozoa</taxon>
        <taxon>Arthropoda</taxon>
        <taxon>Hexapoda</taxon>
        <taxon>Insecta</taxon>
        <taxon>Pterygota</taxon>
        <taxon>Neoptera</taxon>
        <taxon>Endopterygota</taxon>
        <taxon>Diptera</taxon>
        <taxon>Brachycera</taxon>
        <taxon>Muscomorpha</taxon>
        <taxon>Muscoidea</taxon>
        <taxon>Muscidae</taxon>
        <taxon>Stomoxys</taxon>
    </lineage>
</organism>